<dbReference type="Proteomes" id="UP000198226">
    <property type="component" value="Chromosome I"/>
</dbReference>
<dbReference type="AlphaFoldDB" id="A0A109IJS9"/>
<dbReference type="EMBL" id="LT607752">
    <property type="protein sequence ID" value="SCG46047.1"/>
    <property type="molecule type" value="Genomic_DNA"/>
</dbReference>
<evidence type="ECO:0000313" key="2">
    <source>
        <dbReference type="EMBL" id="SCG46047.1"/>
    </source>
</evidence>
<dbReference type="InterPro" id="IPR011008">
    <property type="entry name" value="Dimeric_a/b-barrel"/>
</dbReference>
<dbReference type="PANTHER" id="PTHR33178:SF10">
    <property type="entry name" value="STRESS-RESPONSE A_B BARREL DOMAIN-CONTAINING PROTEIN"/>
    <property type="match status" value="1"/>
</dbReference>
<evidence type="ECO:0000313" key="3">
    <source>
        <dbReference type="Proteomes" id="UP000198226"/>
    </source>
</evidence>
<gene>
    <name evidence="2" type="ORF">GA0070623_1317</name>
</gene>
<reference evidence="3" key="1">
    <citation type="submission" date="2016-06" db="EMBL/GenBank/DDBJ databases">
        <authorList>
            <person name="Varghese N."/>
            <person name="Submissions Spin"/>
        </authorList>
    </citation>
    <scope>NUCLEOTIDE SEQUENCE [LARGE SCALE GENOMIC DNA]</scope>
    <source>
        <strain evidence="3">DSM 44983</strain>
    </source>
</reference>
<accession>A0A109IJS9</accession>
<dbReference type="Gene3D" id="3.30.70.100">
    <property type="match status" value="1"/>
</dbReference>
<protein>
    <submittedName>
        <fullName evidence="2">Stress responsive A/B Barrel Domain</fullName>
    </submittedName>
</protein>
<dbReference type="RefSeq" id="WP_067309069.1">
    <property type="nucleotide sequence ID" value="NZ_LRMV01000072.1"/>
</dbReference>
<organism evidence="2 3">
    <name type="scientific">Micromonospora rifamycinica</name>
    <dbReference type="NCBI Taxonomy" id="291594"/>
    <lineage>
        <taxon>Bacteria</taxon>
        <taxon>Bacillati</taxon>
        <taxon>Actinomycetota</taxon>
        <taxon>Actinomycetes</taxon>
        <taxon>Micromonosporales</taxon>
        <taxon>Micromonosporaceae</taxon>
        <taxon>Micromonospora</taxon>
    </lineage>
</organism>
<dbReference type="PROSITE" id="PS51502">
    <property type="entry name" value="S_R_A_B_BARREL"/>
    <property type="match status" value="1"/>
</dbReference>
<dbReference type="PANTHER" id="PTHR33178">
    <property type="match status" value="1"/>
</dbReference>
<proteinExistence type="predicted"/>
<comment type="subunit">
    <text evidence="1">Homodimer.</text>
</comment>
<dbReference type="InterPro" id="IPR013097">
    <property type="entry name" value="Dabb"/>
</dbReference>
<dbReference type="SMART" id="SM00886">
    <property type="entry name" value="Dabb"/>
    <property type="match status" value="1"/>
</dbReference>
<evidence type="ECO:0000256" key="1">
    <source>
        <dbReference type="ARBA" id="ARBA00011738"/>
    </source>
</evidence>
<name>A0A109IJS9_9ACTN</name>
<dbReference type="SUPFAM" id="SSF54909">
    <property type="entry name" value="Dimeric alpha+beta barrel"/>
    <property type="match status" value="1"/>
</dbReference>
<dbReference type="OrthoDB" id="6637496at2"/>
<keyword evidence="3" id="KW-1185">Reference proteome</keyword>
<dbReference type="InterPro" id="IPR044662">
    <property type="entry name" value="HS1/DABB1-like"/>
</dbReference>
<sequence length="109" mass="12647">MITHILVFRFRDDLPPGAAESVLAELETFPSRYPAMRNWRSGVNVSTRDTSMTHGFVVEFPTEQDLLDYLHSDSHERFVRERWRPVIERQAIVSLPTAGDTQPIERGHR</sequence>
<dbReference type="Pfam" id="PF07876">
    <property type="entry name" value="Dabb"/>
    <property type="match status" value="1"/>
</dbReference>